<dbReference type="Pfam" id="PF13640">
    <property type="entry name" value="2OG-FeII_Oxy_3"/>
    <property type="match status" value="1"/>
</dbReference>
<feature type="domain" description="Prolyl 4-hydroxylase alpha subunit Fe(2+) 2OG dioxygenase" evidence="1">
    <location>
        <begin position="128"/>
        <end position="220"/>
    </location>
</feature>
<dbReference type="OrthoDB" id="27483at2759"/>
<evidence type="ECO:0000259" key="1">
    <source>
        <dbReference type="Pfam" id="PF13640"/>
    </source>
</evidence>
<dbReference type="PANTHER" id="PTHR33099">
    <property type="entry name" value="FE2OG DIOXYGENASE DOMAIN-CONTAINING PROTEIN"/>
    <property type="match status" value="1"/>
</dbReference>
<keyword evidence="3" id="KW-1185">Reference proteome</keyword>
<reference evidence="2 3" key="1">
    <citation type="submission" date="2018-02" db="EMBL/GenBank/DDBJ databases">
        <title>Genome sequence of the basidiomycete white-rot fungus Phlebia centrifuga.</title>
        <authorList>
            <person name="Granchi Z."/>
            <person name="Peng M."/>
            <person name="de Vries R.P."/>
            <person name="Hilden K."/>
            <person name="Makela M.R."/>
            <person name="Grigoriev I."/>
            <person name="Riley R."/>
        </authorList>
    </citation>
    <scope>NUCLEOTIDE SEQUENCE [LARGE SCALE GENOMIC DNA]</scope>
    <source>
        <strain evidence="2 3">FBCC195</strain>
    </source>
</reference>
<dbReference type="InterPro" id="IPR044862">
    <property type="entry name" value="Pro_4_hyd_alph_FE2OG_OXY"/>
</dbReference>
<evidence type="ECO:0000313" key="3">
    <source>
        <dbReference type="Proteomes" id="UP000186601"/>
    </source>
</evidence>
<dbReference type="Proteomes" id="UP000186601">
    <property type="component" value="Unassembled WGS sequence"/>
</dbReference>
<name>A0A2R6NF82_9APHY</name>
<gene>
    <name evidence="2" type="ORF">PHLCEN_2v13190</name>
</gene>
<evidence type="ECO:0000313" key="2">
    <source>
        <dbReference type="EMBL" id="PSR70918.1"/>
    </source>
</evidence>
<dbReference type="Gene3D" id="2.60.120.620">
    <property type="entry name" value="q2cbj1_9rhob like domain"/>
    <property type="match status" value="1"/>
</dbReference>
<comment type="caution">
    <text evidence="2">The sequence shown here is derived from an EMBL/GenBank/DDBJ whole genome shotgun (WGS) entry which is preliminary data.</text>
</comment>
<protein>
    <recommendedName>
        <fullName evidence="1">Prolyl 4-hydroxylase alpha subunit Fe(2+) 2OG dioxygenase domain-containing protein</fullName>
    </recommendedName>
</protein>
<dbReference type="PANTHER" id="PTHR33099:SF14">
    <property type="entry name" value="PROLYL 4-HYDROXYLASE ALPHA SUBUNIT FE(2+) 2OG DIOXYGENASE DOMAIN-CONTAINING PROTEIN"/>
    <property type="match status" value="1"/>
</dbReference>
<organism evidence="2 3">
    <name type="scientific">Hermanssonia centrifuga</name>
    <dbReference type="NCBI Taxonomy" id="98765"/>
    <lineage>
        <taxon>Eukaryota</taxon>
        <taxon>Fungi</taxon>
        <taxon>Dikarya</taxon>
        <taxon>Basidiomycota</taxon>
        <taxon>Agaricomycotina</taxon>
        <taxon>Agaricomycetes</taxon>
        <taxon>Polyporales</taxon>
        <taxon>Meruliaceae</taxon>
        <taxon>Hermanssonia</taxon>
    </lineage>
</organism>
<accession>A0A2R6NF82</accession>
<proteinExistence type="predicted"/>
<sequence>MTSILTAAQREKLAKAIIHKPPYCSGTLPVPDGDLIIFYGKDEDARRLDFGGASEGALQHLSQTCEAATFGLNKEDILDETYRKAGKLDSTHFAVKLDLDTSGLLEVVRTKLLEGRKAQGFIHAELYKLNVYGEGSFFKPHKDTPRSTNMFGSLVIVYPTAHEGGALTMSHEGESWTFDSGKMLAGHNEARIGYVAFFSDVDHEVTLVKSGYRVTITYNLYFVDPPVYMSLSPSVSSTGEEFRSAFVALLADPTFLPTGGHLGFGLRHEYPLQEKPEGTDVLQYMKKYLKGSDADILLVCEELSLEVELNIVFEDYDDTVILPKAPEVEGIYLEENLSDYLRREYEAKLIGPPVDGTSDTVERSSHEGQVDVALQWVTDLTQLNVQKSNYTAYGNEADLAHAYGYIALIVEVGKLGDRATRATLSV</sequence>
<dbReference type="EMBL" id="MLYV02001302">
    <property type="protein sequence ID" value="PSR70918.1"/>
    <property type="molecule type" value="Genomic_DNA"/>
</dbReference>
<dbReference type="AlphaFoldDB" id="A0A2R6NF82"/>